<dbReference type="PROSITE" id="PS50005">
    <property type="entry name" value="TPR"/>
    <property type="match status" value="1"/>
</dbReference>
<comment type="caution">
    <text evidence="6">The sequence shown here is derived from an EMBL/GenBank/DDBJ whole genome shotgun (WGS) entry which is preliminary data.</text>
</comment>
<dbReference type="InterPro" id="IPR000906">
    <property type="entry name" value="ZU5_dom"/>
</dbReference>
<evidence type="ECO:0000313" key="7">
    <source>
        <dbReference type="Proteomes" id="UP001163046"/>
    </source>
</evidence>
<dbReference type="AlphaFoldDB" id="A0A9X0CNK4"/>
<protein>
    <recommendedName>
        <fullName evidence="5">ZU5 domain-containing protein</fullName>
    </recommendedName>
</protein>
<evidence type="ECO:0000313" key="6">
    <source>
        <dbReference type="EMBL" id="KAJ7370317.1"/>
    </source>
</evidence>
<reference evidence="6" key="1">
    <citation type="submission" date="2023-01" db="EMBL/GenBank/DDBJ databases">
        <title>Genome assembly of the deep-sea coral Lophelia pertusa.</title>
        <authorList>
            <person name="Herrera S."/>
            <person name="Cordes E."/>
        </authorList>
    </citation>
    <scope>NUCLEOTIDE SEQUENCE</scope>
    <source>
        <strain evidence="6">USNM1676648</strain>
        <tissue evidence="6">Polyp</tissue>
    </source>
</reference>
<dbReference type="Pfam" id="PF13424">
    <property type="entry name" value="TPR_12"/>
    <property type="match status" value="1"/>
</dbReference>
<sequence length="657" mass="76067">MKALEFYNKAYQMQESLAGEYHFDMPMYKNQIGTVHENQGEYDKAVECYEEALRLLDELKLSGFWDEAHFCRNLANALMFQKKYSEAVTPADRAYNIRVKILGNHPLTVRSIFQRAVIQANFRDFKKALQLFLEAWEMEKSLGAGNHSEVWRKVIKGVEDMHEFLKNSGRKKEQFRKDALKFCQRFWDEEKHSAQFSFTQFNKDIIDAIMYLIGDKKDRYDTEKEALWFYEGMQSATEGEFQDEFDQETDNSALNEMLKERDEILDKLIDLCLQLDEHEKLRKYKNDKLALYKGILVRVDFVGEKEYDYDKETLKSKVEQLYQDVGQTKDIPKFRENLLSTWQTQWEERRGGEKMKEIGVGRERTINGILQLCMELKQLAMFRRYGKEALSFYEDVWEVKQATMKPPEMKKFLRKIKQLASSIGDHKSEILYDEALQTLIKTGKQPGAMFRPNAKQAASKTEEEEEEEIVVGSEEEIDVGSVEGSEKEIEVASEDEEIVVGSEEENEVGAEEETEVGAEDSETENKRTIFKGTVTSEGTHLDLKQGAVHMTFPRDAVSEPTSIVVHRWKSRACSPQLQEHEAIVSNVIEISTDSQELMEFSADVKLVLSHSAPNLHGYELVVCKLTDKESNEWEDIAGTKDFKSLSGLRTRFLFGPQ</sequence>
<accession>A0A9X0CNK4</accession>
<name>A0A9X0CNK4_9CNID</name>
<dbReference type="SMART" id="SM00028">
    <property type="entry name" value="TPR"/>
    <property type="match status" value="3"/>
</dbReference>
<proteinExistence type="predicted"/>
<evidence type="ECO:0000259" key="5">
    <source>
        <dbReference type="Pfam" id="PF00791"/>
    </source>
</evidence>
<dbReference type="PANTHER" id="PTHR45641">
    <property type="entry name" value="TETRATRICOPEPTIDE REPEAT PROTEIN (AFU_ORTHOLOGUE AFUA_6G03870)"/>
    <property type="match status" value="1"/>
</dbReference>
<dbReference type="PANTHER" id="PTHR45641:SF1">
    <property type="entry name" value="AAA+ ATPASE DOMAIN-CONTAINING PROTEIN"/>
    <property type="match status" value="1"/>
</dbReference>
<dbReference type="Gene3D" id="1.25.40.10">
    <property type="entry name" value="Tetratricopeptide repeat domain"/>
    <property type="match status" value="1"/>
</dbReference>
<dbReference type="OrthoDB" id="100767at2759"/>
<keyword evidence="7" id="KW-1185">Reference proteome</keyword>
<dbReference type="Pfam" id="PF00791">
    <property type="entry name" value="ZU5"/>
    <property type="match status" value="1"/>
</dbReference>
<keyword evidence="2 3" id="KW-0802">TPR repeat</keyword>
<keyword evidence="1" id="KW-0677">Repeat</keyword>
<feature type="domain" description="ZU5" evidence="5">
    <location>
        <begin position="532"/>
        <end position="615"/>
    </location>
</feature>
<dbReference type="EMBL" id="MU826868">
    <property type="protein sequence ID" value="KAJ7370317.1"/>
    <property type="molecule type" value="Genomic_DNA"/>
</dbReference>
<evidence type="ECO:0000256" key="3">
    <source>
        <dbReference type="PROSITE-ProRule" id="PRU00339"/>
    </source>
</evidence>
<dbReference type="Pfam" id="PF13374">
    <property type="entry name" value="TPR_10"/>
    <property type="match status" value="1"/>
</dbReference>
<evidence type="ECO:0000256" key="1">
    <source>
        <dbReference type="ARBA" id="ARBA00022737"/>
    </source>
</evidence>
<dbReference type="InterPro" id="IPR011990">
    <property type="entry name" value="TPR-like_helical_dom_sf"/>
</dbReference>
<feature type="compositionally biased region" description="Acidic residues" evidence="4">
    <location>
        <begin position="491"/>
        <end position="522"/>
    </location>
</feature>
<feature type="region of interest" description="Disordered" evidence="4">
    <location>
        <begin position="479"/>
        <end position="524"/>
    </location>
</feature>
<dbReference type="InterPro" id="IPR019734">
    <property type="entry name" value="TPR_rpt"/>
</dbReference>
<organism evidence="6 7">
    <name type="scientific">Desmophyllum pertusum</name>
    <dbReference type="NCBI Taxonomy" id="174260"/>
    <lineage>
        <taxon>Eukaryota</taxon>
        <taxon>Metazoa</taxon>
        <taxon>Cnidaria</taxon>
        <taxon>Anthozoa</taxon>
        <taxon>Hexacorallia</taxon>
        <taxon>Scleractinia</taxon>
        <taxon>Caryophylliina</taxon>
        <taxon>Caryophylliidae</taxon>
        <taxon>Desmophyllum</taxon>
    </lineage>
</organism>
<dbReference type="Gene3D" id="2.60.220.30">
    <property type="match status" value="1"/>
</dbReference>
<dbReference type="SUPFAM" id="SSF48452">
    <property type="entry name" value="TPR-like"/>
    <property type="match status" value="1"/>
</dbReference>
<evidence type="ECO:0000256" key="4">
    <source>
        <dbReference type="SAM" id="MobiDB-lite"/>
    </source>
</evidence>
<evidence type="ECO:0000256" key="2">
    <source>
        <dbReference type="ARBA" id="ARBA00022803"/>
    </source>
</evidence>
<gene>
    <name evidence="6" type="ORF">OS493_033112</name>
</gene>
<feature type="repeat" description="TPR" evidence="3">
    <location>
        <begin position="26"/>
        <end position="59"/>
    </location>
</feature>
<dbReference type="Proteomes" id="UP001163046">
    <property type="component" value="Unassembled WGS sequence"/>
</dbReference>